<protein>
    <submittedName>
        <fullName evidence="6">LysR family transcriptional regulator</fullName>
    </submittedName>
</protein>
<dbReference type="InterPro" id="IPR000847">
    <property type="entry name" value="LysR_HTH_N"/>
</dbReference>
<organism evidence="6 7">
    <name type="scientific">Roseovarius spongiae</name>
    <dbReference type="NCBI Taxonomy" id="2320272"/>
    <lineage>
        <taxon>Bacteria</taxon>
        <taxon>Pseudomonadati</taxon>
        <taxon>Pseudomonadota</taxon>
        <taxon>Alphaproteobacteria</taxon>
        <taxon>Rhodobacterales</taxon>
        <taxon>Roseobacteraceae</taxon>
        <taxon>Roseovarius</taxon>
    </lineage>
</organism>
<keyword evidence="2" id="KW-0805">Transcription regulation</keyword>
<dbReference type="GO" id="GO:0043565">
    <property type="term" value="F:sequence-specific DNA binding"/>
    <property type="evidence" value="ECO:0007669"/>
    <property type="project" value="TreeGrafter"/>
</dbReference>
<evidence type="ECO:0000259" key="5">
    <source>
        <dbReference type="PROSITE" id="PS50931"/>
    </source>
</evidence>
<keyword evidence="4" id="KW-0804">Transcription</keyword>
<evidence type="ECO:0000256" key="4">
    <source>
        <dbReference type="ARBA" id="ARBA00023163"/>
    </source>
</evidence>
<reference evidence="6 7" key="1">
    <citation type="submission" date="2018-09" db="EMBL/GenBank/DDBJ databases">
        <title>Roseovarius spongiae sp. nov., isolated from a marine sponge.</title>
        <authorList>
            <person name="Zhuang L."/>
            <person name="Luo L."/>
        </authorList>
    </citation>
    <scope>NUCLEOTIDE SEQUENCE [LARGE SCALE GENOMIC DNA]</scope>
    <source>
        <strain evidence="6 7">HN-E21</strain>
    </source>
</reference>
<accession>A0A3A8AVN6</accession>
<dbReference type="InterPro" id="IPR058163">
    <property type="entry name" value="LysR-type_TF_proteobact-type"/>
</dbReference>
<gene>
    <name evidence="6" type="ORF">D6850_14100</name>
</gene>
<dbReference type="SUPFAM" id="SSF53850">
    <property type="entry name" value="Periplasmic binding protein-like II"/>
    <property type="match status" value="1"/>
</dbReference>
<dbReference type="PRINTS" id="PR00039">
    <property type="entry name" value="HTHLYSR"/>
</dbReference>
<dbReference type="InterPro" id="IPR005119">
    <property type="entry name" value="LysR_subst-bd"/>
</dbReference>
<dbReference type="Gene3D" id="1.10.10.10">
    <property type="entry name" value="Winged helix-like DNA-binding domain superfamily/Winged helix DNA-binding domain"/>
    <property type="match status" value="1"/>
</dbReference>
<comment type="similarity">
    <text evidence="1">Belongs to the LysR transcriptional regulatory family.</text>
</comment>
<dbReference type="SUPFAM" id="SSF46785">
    <property type="entry name" value="Winged helix' DNA-binding domain"/>
    <property type="match status" value="1"/>
</dbReference>
<dbReference type="GO" id="GO:0006351">
    <property type="term" value="P:DNA-templated transcription"/>
    <property type="evidence" value="ECO:0007669"/>
    <property type="project" value="TreeGrafter"/>
</dbReference>
<dbReference type="OrthoDB" id="7328368at2"/>
<keyword evidence="7" id="KW-1185">Reference proteome</keyword>
<dbReference type="InterPro" id="IPR036390">
    <property type="entry name" value="WH_DNA-bd_sf"/>
</dbReference>
<keyword evidence="3" id="KW-0238">DNA-binding</keyword>
<dbReference type="PROSITE" id="PS50931">
    <property type="entry name" value="HTH_LYSR"/>
    <property type="match status" value="1"/>
</dbReference>
<dbReference type="PANTHER" id="PTHR30537:SF74">
    <property type="entry name" value="HTH-TYPE TRANSCRIPTIONAL REGULATOR TRPI"/>
    <property type="match status" value="1"/>
</dbReference>
<comment type="caution">
    <text evidence="6">The sequence shown here is derived from an EMBL/GenBank/DDBJ whole genome shotgun (WGS) entry which is preliminary data.</text>
</comment>
<evidence type="ECO:0000313" key="6">
    <source>
        <dbReference type="EMBL" id="RKF13432.1"/>
    </source>
</evidence>
<dbReference type="PANTHER" id="PTHR30537">
    <property type="entry name" value="HTH-TYPE TRANSCRIPTIONAL REGULATOR"/>
    <property type="match status" value="1"/>
</dbReference>
<evidence type="ECO:0000256" key="2">
    <source>
        <dbReference type="ARBA" id="ARBA00023015"/>
    </source>
</evidence>
<dbReference type="GO" id="GO:0003700">
    <property type="term" value="F:DNA-binding transcription factor activity"/>
    <property type="evidence" value="ECO:0007669"/>
    <property type="project" value="InterPro"/>
</dbReference>
<dbReference type="EMBL" id="RAPE01000004">
    <property type="protein sequence ID" value="RKF13432.1"/>
    <property type="molecule type" value="Genomic_DNA"/>
</dbReference>
<dbReference type="AlphaFoldDB" id="A0A3A8AVN6"/>
<dbReference type="RefSeq" id="WP_121168090.1">
    <property type="nucleotide sequence ID" value="NZ_RAPE01000004.1"/>
</dbReference>
<dbReference type="Pfam" id="PF03466">
    <property type="entry name" value="LysR_substrate"/>
    <property type="match status" value="1"/>
</dbReference>
<dbReference type="Proteomes" id="UP000281128">
    <property type="component" value="Unassembled WGS sequence"/>
</dbReference>
<evidence type="ECO:0000256" key="3">
    <source>
        <dbReference type="ARBA" id="ARBA00023125"/>
    </source>
</evidence>
<dbReference type="InterPro" id="IPR036388">
    <property type="entry name" value="WH-like_DNA-bd_sf"/>
</dbReference>
<dbReference type="Pfam" id="PF00126">
    <property type="entry name" value="HTH_1"/>
    <property type="match status" value="1"/>
</dbReference>
<evidence type="ECO:0000256" key="1">
    <source>
        <dbReference type="ARBA" id="ARBA00009437"/>
    </source>
</evidence>
<evidence type="ECO:0000313" key="7">
    <source>
        <dbReference type="Proteomes" id="UP000281128"/>
    </source>
</evidence>
<sequence>MAPLPPLNALRAFDVAGRHLNFRVAAETLGVTQGAVAQHVRALEAQLGIPLFDRLPKGLAFTSAGRAYHARVAAAFDDLRDATAVLRPEPDKVVVSVTPTFAAKWLIPNLPDFAAAHPEIDLRIMATERVSSFHSDGIDLAIRQGQPPFGASLEAKRLFRQEIIPVAAPALIAGRPLPLAPDVLAGLPKLHDAHDHWPDYLRLLQVEDRCERGLRLSQSALALDAALSGQGVALVARFLAARDLAAGHLVQVTQATLSGAQYFYLLSPRRRRDGGAADKVRRWLLSKSDAADQRLAS</sequence>
<proteinExistence type="inferred from homology"/>
<dbReference type="Gene3D" id="3.40.190.10">
    <property type="entry name" value="Periplasmic binding protein-like II"/>
    <property type="match status" value="2"/>
</dbReference>
<feature type="domain" description="HTH lysR-type" evidence="5">
    <location>
        <begin position="5"/>
        <end position="62"/>
    </location>
</feature>
<name>A0A3A8AVN6_9RHOB</name>
<dbReference type="CDD" id="cd08432">
    <property type="entry name" value="PBP2_GcdR_TrpI_HvrB_AmpR_like"/>
    <property type="match status" value="1"/>
</dbReference>